<dbReference type="OrthoDB" id="8955051at2"/>
<dbReference type="AlphaFoldDB" id="B0C6Y5"/>
<dbReference type="EMBL" id="CP000828">
    <property type="protein sequence ID" value="ABW28824.1"/>
    <property type="molecule type" value="Genomic_DNA"/>
</dbReference>
<gene>
    <name evidence="1" type="ordered locus">AM1_3839</name>
</gene>
<reference evidence="1 2" key="1">
    <citation type="journal article" date="2008" name="Proc. Natl. Acad. Sci. U.S.A.">
        <title>Niche adaptation and genome expansion in the chlorophyll d-producing cyanobacterium Acaryochloris marina.</title>
        <authorList>
            <person name="Swingley W.D."/>
            <person name="Chen M."/>
            <person name="Cheung P.C."/>
            <person name="Conrad A.L."/>
            <person name="Dejesa L.C."/>
            <person name="Hao J."/>
            <person name="Honchak B.M."/>
            <person name="Karbach L.E."/>
            <person name="Kurdoglu A."/>
            <person name="Lahiri S."/>
            <person name="Mastrian S.D."/>
            <person name="Miyashita H."/>
            <person name="Page L."/>
            <person name="Ramakrishna P."/>
            <person name="Satoh S."/>
            <person name="Sattley W.M."/>
            <person name="Shimada Y."/>
            <person name="Taylor H.L."/>
            <person name="Tomo T."/>
            <person name="Tsuchiya T."/>
            <person name="Wang Z.T."/>
            <person name="Raymond J."/>
            <person name="Mimuro M."/>
            <person name="Blankenship R.E."/>
            <person name="Touchman J.W."/>
        </authorList>
    </citation>
    <scope>NUCLEOTIDE SEQUENCE [LARGE SCALE GENOMIC DNA]</scope>
    <source>
        <strain evidence="2">MBIC 11017</strain>
    </source>
</reference>
<dbReference type="KEGG" id="amr:AM1_3839"/>
<proteinExistence type="predicted"/>
<sequence length="372" mass="41790">MSNTNHQSRWEYGSELHWQSTLELKALCQGETIHEILPHAKLHGTGCSTIRTILNYGKDTRGWQRVWVPTYLISDVIAAIADSGLTIEYYQDNPLFKAPGLPEVTLTSSDVLFRLNYFGWRGTEAILSPTDTGCDIIEDHCHDPIGPWAQNSQATYCLTTLRKVYPLPDGAILWSPIGETLPDEPELTVSHLSAVQNKLSGMLLKQIYLNGGSINKAEFREKAITGEEEIGGECGISGISELSRYFLSILSITQISQRRLDNFQTFNELASDSVKAYIEQSQLKQGCYPFSLVFRFKNRAQRESIRMALIQEHVYPAIFWDLPTDLKDGQGLEFSSTMLSIPCDFRYTAEDMQRLAKILDSAISTCSDLAKS</sequence>
<dbReference type="STRING" id="329726.AM1_3839"/>
<evidence type="ECO:0000313" key="2">
    <source>
        <dbReference type="Proteomes" id="UP000000268"/>
    </source>
</evidence>
<dbReference type="HOGENOM" id="CLU_059313_1_1_3"/>
<name>B0C6Y5_ACAM1</name>
<dbReference type="RefSeq" id="WP_012164195.1">
    <property type="nucleotide sequence ID" value="NC_009925.1"/>
</dbReference>
<protein>
    <recommendedName>
        <fullName evidence="3">DegT/DnrJ/EryC1/StrS aminotransferase family protein</fullName>
    </recommendedName>
</protein>
<dbReference type="eggNOG" id="COG0399">
    <property type="taxonomic scope" value="Bacteria"/>
</dbReference>
<evidence type="ECO:0008006" key="3">
    <source>
        <dbReference type="Google" id="ProtNLM"/>
    </source>
</evidence>
<keyword evidence="2" id="KW-1185">Reference proteome</keyword>
<organism evidence="1 2">
    <name type="scientific">Acaryochloris marina (strain MBIC 11017)</name>
    <dbReference type="NCBI Taxonomy" id="329726"/>
    <lineage>
        <taxon>Bacteria</taxon>
        <taxon>Bacillati</taxon>
        <taxon>Cyanobacteriota</taxon>
        <taxon>Cyanophyceae</taxon>
        <taxon>Acaryochloridales</taxon>
        <taxon>Acaryochloridaceae</taxon>
        <taxon>Acaryochloris</taxon>
    </lineage>
</organism>
<dbReference type="Proteomes" id="UP000000268">
    <property type="component" value="Chromosome"/>
</dbReference>
<evidence type="ECO:0000313" key="1">
    <source>
        <dbReference type="EMBL" id="ABW28824.1"/>
    </source>
</evidence>
<accession>B0C6Y5</accession>